<protein>
    <submittedName>
        <fullName evidence="1">Uncharacterized protein</fullName>
    </submittedName>
</protein>
<dbReference type="AlphaFoldDB" id="A0A182SNN7"/>
<reference evidence="1" key="2">
    <citation type="submission" date="2020-05" db="UniProtKB">
        <authorList>
            <consortium name="EnsemblMetazoa"/>
        </authorList>
    </citation>
    <scope>IDENTIFICATION</scope>
    <source>
        <strain evidence="1">maculatus3</strain>
    </source>
</reference>
<evidence type="ECO:0000313" key="2">
    <source>
        <dbReference type="Proteomes" id="UP000075901"/>
    </source>
</evidence>
<accession>A0A182SNN7</accession>
<evidence type="ECO:0000313" key="1">
    <source>
        <dbReference type="EnsemblMetazoa" id="AMAM010382-PA"/>
    </source>
</evidence>
<organism evidence="1 2">
    <name type="scientific">Anopheles maculatus</name>
    <dbReference type="NCBI Taxonomy" id="74869"/>
    <lineage>
        <taxon>Eukaryota</taxon>
        <taxon>Metazoa</taxon>
        <taxon>Ecdysozoa</taxon>
        <taxon>Arthropoda</taxon>
        <taxon>Hexapoda</taxon>
        <taxon>Insecta</taxon>
        <taxon>Pterygota</taxon>
        <taxon>Neoptera</taxon>
        <taxon>Endopterygota</taxon>
        <taxon>Diptera</taxon>
        <taxon>Nematocera</taxon>
        <taxon>Culicoidea</taxon>
        <taxon>Culicidae</taxon>
        <taxon>Anophelinae</taxon>
        <taxon>Anopheles</taxon>
        <taxon>Anopheles maculatus group</taxon>
    </lineage>
</organism>
<dbReference type="Proteomes" id="UP000075901">
    <property type="component" value="Unassembled WGS sequence"/>
</dbReference>
<keyword evidence="2" id="KW-1185">Reference proteome</keyword>
<dbReference type="EnsemblMetazoa" id="AMAM010382-RA">
    <property type="protein sequence ID" value="AMAM010382-PA"/>
    <property type="gene ID" value="AMAM010382"/>
</dbReference>
<dbReference type="VEuPathDB" id="VectorBase:AMAM010382"/>
<sequence>MVDFVRCLQNRKLLSTGDYIVISIDDEIYDPNMKRNIYQEYSDFYQKYFGTSKDKHQSRKRYNYKDQERLQEAFQSVLRISPLFPMNPKYRKLCHQFKLYSRKDPFRVPLPYNRNIFDEIQVRDTDR</sequence>
<reference evidence="2" key="1">
    <citation type="submission" date="2013-09" db="EMBL/GenBank/DDBJ databases">
        <title>The Genome Sequence of Anopheles maculatus species B.</title>
        <authorList>
            <consortium name="The Broad Institute Genomics Platform"/>
            <person name="Neafsey D.E."/>
            <person name="Besansky N."/>
            <person name="Howell P."/>
            <person name="Walton C."/>
            <person name="Young S.K."/>
            <person name="Zeng Q."/>
            <person name="Gargeya S."/>
            <person name="Fitzgerald M."/>
            <person name="Haas B."/>
            <person name="Abouelleil A."/>
            <person name="Allen A.W."/>
            <person name="Alvarado L."/>
            <person name="Arachchi H.M."/>
            <person name="Berlin A.M."/>
            <person name="Chapman S.B."/>
            <person name="Gainer-Dewar J."/>
            <person name="Goldberg J."/>
            <person name="Griggs A."/>
            <person name="Gujja S."/>
            <person name="Hansen M."/>
            <person name="Howarth C."/>
            <person name="Imamovic A."/>
            <person name="Ireland A."/>
            <person name="Larimer J."/>
            <person name="McCowan C."/>
            <person name="Murphy C."/>
            <person name="Pearson M."/>
            <person name="Poon T.W."/>
            <person name="Priest M."/>
            <person name="Roberts A."/>
            <person name="Saif S."/>
            <person name="Shea T."/>
            <person name="Sisk P."/>
            <person name="Sykes S."/>
            <person name="Wortman J."/>
            <person name="Nusbaum C."/>
            <person name="Birren B."/>
        </authorList>
    </citation>
    <scope>NUCLEOTIDE SEQUENCE [LARGE SCALE GENOMIC DNA]</scope>
    <source>
        <strain evidence="2">maculatus3</strain>
    </source>
</reference>
<name>A0A182SNN7_9DIPT</name>
<dbReference type="InterPro" id="IPR028082">
    <property type="entry name" value="Peripla_BP_I"/>
</dbReference>
<proteinExistence type="predicted"/>
<dbReference type="SUPFAM" id="SSF53822">
    <property type="entry name" value="Periplasmic binding protein-like I"/>
    <property type="match status" value="1"/>
</dbReference>